<accession>L0CLT6</accession>
<proteinExistence type="predicted"/>
<feature type="domain" description="RING-type" evidence="2">
    <location>
        <begin position="210"/>
        <end position="255"/>
    </location>
</feature>
<gene>
    <name evidence="3" type="primary">IE-0</name>
</gene>
<evidence type="ECO:0000313" key="4">
    <source>
        <dbReference type="Proteomes" id="UP000202315"/>
    </source>
</evidence>
<protein>
    <submittedName>
        <fullName evidence="3">IE-0 protein</fullName>
    </submittedName>
</protein>
<evidence type="ECO:0000313" key="3">
    <source>
        <dbReference type="EMBL" id="AGA16288.1"/>
    </source>
</evidence>
<dbReference type="EMBL" id="JX467702">
    <property type="protein sequence ID" value="AGA16288.1"/>
    <property type="molecule type" value="Genomic_DNA"/>
</dbReference>
<evidence type="ECO:0000259" key="2">
    <source>
        <dbReference type="PROSITE" id="PS50089"/>
    </source>
</evidence>
<dbReference type="Proteomes" id="UP000202315">
    <property type="component" value="Segment"/>
</dbReference>
<evidence type="ECO:0000256" key="1">
    <source>
        <dbReference type="PROSITE-ProRule" id="PRU00175"/>
    </source>
</evidence>
<dbReference type="GeneID" id="14340154"/>
<keyword evidence="1" id="KW-0479">Metal-binding</keyword>
<dbReference type="KEGG" id="vg:14340154"/>
<reference evidence="3 4" key="1">
    <citation type="journal article" date="2012" name="J. Virol.">
        <title>Genome of Thysanoplusia orichalcea multiple nucleopolyhedrovirus lacks the superoxide dismutase gene.</title>
        <authorList>
            <person name="Wang Y.S."/>
            <person name="Huang G.H."/>
            <person name="Cheng X.H."/>
            <person name="Wang X."/>
            <person name="Garretson T.A."/>
            <person name="Dai L.Y."/>
            <person name="Zhang C.X."/>
            <person name="Cheng X.W."/>
        </authorList>
    </citation>
    <scope>NUCLEOTIDE SEQUENCE [LARGE SCALE GENOMIC DNA]</scope>
    <source>
        <strain evidence="3">P2</strain>
    </source>
</reference>
<dbReference type="PROSITE" id="PS50089">
    <property type="entry name" value="ZF_RING_2"/>
    <property type="match status" value="1"/>
</dbReference>
<dbReference type="RefSeq" id="YP_007250544.1">
    <property type="nucleotide sequence ID" value="NC_019945.1"/>
</dbReference>
<sequence length="262" mass="30536">MIRSSSHMLNAQENIMTSGCVSSPYPCEAVSHYTESQQVMIDNFVFSHMYNADIHIDAKLQCSVRLAAFSIVDDKHYEIYKHRIENKFFHYYDQCGDVVRHDRLREDACCHHFVFDAERVIKCIKEIESAYAPQDRGNLIIFYPYLKQLREGLKLIQNSFVCCSKTINSMQMYINELISHCLLFIEKLETINKTVKVMNLFMDNLILYECNVCKEVSTDERFLKPKECCEYAVCNACCVIMWKTATNHAKCPACRTSYKSLN</sequence>
<keyword evidence="4" id="KW-1185">Reference proteome</keyword>
<dbReference type="InterPro" id="IPR007954">
    <property type="entry name" value="Baculo_IE-1"/>
</dbReference>
<dbReference type="SUPFAM" id="SSF57850">
    <property type="entry name" value="RING/U-box"/>
    <property type="match status" value="1"/>
</dbReference>
<dbReference type="InterPro" id="IPR001841">
    <property type="entry name" value="Znf_RING"/>
</dbReference>
<name>L0CLT6_9ABAC</name>
<dbReference type="OrthoDB" id="14620at10239"/>
<dbReference type="GO" id="GO:0008270">
    <property type="term" value="F:zinc ion binding"/>
    <property type="evidence" value="ECO:0007669"/>
    <property type="project" value="UniProtKB-KW"/>
</dbReference>
<keyword evidence="1" id="KW-0862">Zinc</keyword>
<organism evidence="3 4">
    <name type="scientific">Thysanoplusia orichalcea nucleopolyhedrovirus</name>
    <dbReference type="NCBI Taxonomy" id="101850"/>
    <lineage>
        <taxon>Viruses</taxon>
        <taxon>Viruses incertae sedis</taxon>
        <taxon>Naldaviricetes</taxon>
        <taxon>Lefavirales</taxon>
        <taxon>Baculoviridae</taxon>
        <taxon>Alphabaculovirus</taxon>
        <taxon>Alphabaculovirus thorichlaceae</taxon>
    </lineage>
</organism>
<keyword evidence="1" id="KW-0863">Zinc-finger</keyword>
<dbReference type="Pfam" id="PF05290">
    <property type="entry name" value="Baculo_IE-1"/>
    <property type="match status" value="1"/>
</dbReference>